<gene>
    <name evidence="2" type="ORF">SAMN05444391_1539</name>
</gene>
<keyword evidence="3" id="KW-1185">Reference proteome</keyword>
<sequence length="51" mass="5396">MESLILFSPLVSFVLVGLFGRRIGDLASAILTILGGAFAFIFSLQALPKAL</sequence>
<dbReference type="AlphaFoldDB" id="A0A1M6TNW9"/>
<feature type="non-terminal residue" evidence="2">
    <location>
        <position position="51"/>
    </location>
</feature>
<keyword evidence="1" id="KW-0812">Transmembrane</keyword>
<evidence type="ECO:0000256" key="1">
    <source>
        <dbReference type="SAM" id="Phobius"/>
    </source>
</evidence>
<accession>A0A1M6TNW9</accession>
<keyword evidence="1" id="KW-0472">Membrane</keyword>
<evidence type="ECO:0000313" key="2">
    <source>
        <dbReference type="EMBL" id="SHK58593.1"/>
    </source>
</evidence>
<organism evidence="2 3">
    <name type="scientific">Thermocrinis minervae</name>
    <dbReference type="NCBI Taxonomy" id="381751"/>
    <lineage>
        <taxon>Bacteria</taxon>
        <taxon>Pseudomonadati</taxon>
        <taxon>Aquificota</taxon>
        <taxon>Aquificia</taxon>
        <taxon>Aquificales</taxon>
        <taxon>Aquificaceae</taxon>
        <taxon>Thermocrinis</taxon>
    </lineage>
</organism>
<reference evidence="2 3" key="1">
    <citation type="submission" date="2016-11" db="EMBL/GenBank/DDBJ databases">
        <authorList>
            <person name="Jaros S."/>
            <person name="Januszkiewicz K."/>
            <person name="Wedrychowicz H."/>
        </authorList>
    </citation>
    <scope>NUCLEOTIDE SEQUENCE [LARGE SCALE GENOMIC DNA]</scope>
    <source>
        <strain evidence="2 3">DSM 19557</strain>
    </source>
</reference>
<dbReference type="EMBL" id="LT670846">
    <property type="protein sequence ID" value="SHK58593.1"/>
    <property type="molecule type" value="Genomic_DNA"/>
</dbReference>
<feature type="transmembrane region" description="Helical" evidence="1">
    <location>
        <begin position="30"/>
        <end position="47"/>
    </location>
</feature>
<proteinExistence type="predicted"/>
<keyword evidence="1" id="KW-1133">Transmembrane helix</keyword>
<dbReference type="STRING" id="381751.SAMN05444391_1539"/>
<name>A0A1M6TNW9_9AQUI</name>
<evidence type="ECO:0000313" key="3">
    <source>
        <dbReference type="Proteomes" id="UP000189810"/>
    </source>
</evidence>
<protein>
    <submittedName>
        <fullName evidence="2">Uncharacterized protein</fullName>
    </submittedName>
</protein>
<dbReference type="Proteomes" id="UP000189810">
    <property type="component" value="Chromosome I"/>
</dbReference>